<dbReference type="AlphaFoldDB" id="A0A2Z2KCR7"/>
<evidence type="ECO:0000256" key="2">
    <source>
        <dbReference type="ARBA" id="ARBA00023125"/>
    </source>
</evidence>
<evidence type="ECO:0000256" key="1">
    <source>
        <dbReference type="ARBA" id="ARBA00023015"/>
    </source>
</evidence>
<feature type="domain" description="HTH araC/xylS-type" evidence="5">
    <location>
        <begin position="429"/>
        <end position="527"/>
    </location>
</feature>
<dbReference type="Gene3D" id="1.10.10.60">
    <property type="entry name" value="Homeodomain-like"/>
    <property type="match status" value="2"/>
</dbReference>
<dbReference type="SUPFAM" id="SSF52172">
    <property type="entry name" value="CheY-like"/>
    <property type="match status" value="1"/>
</dbReference>
<sequence>MNILIVDDDIFFVEDVKRSMDWAALGIQQVFTAHSMRQAQQILLNQSIQILLSDIEMPKGSGLDLLIWVREQNLQTVNIFLTGHASFMYANQAIKLGGFDYILKPAPYQELEDVLKKAVQKVNIQRVYTEYTQQAQYWTENRTHIAGQFWREILRGDLPPVDLKIAAEAAYRHVAYSAENLCFPILVSINEMNQRADEWGRSLFDYAFKNIASEILLPEQEAPVIVALDKNLFVVLDLCSPANLRPVQVIAERCRTLVTYGGTYLPCTLSCYIDRYVAPEKLCKVTEQLLKLKNNNVVNDSRVLVMGQSSVSGIPYSPPAMEEWFTWILENRKDQVLEAVGHYLNHLVSSNQVDAYVLRQFHHDFMQGMYVVLNQKGILAHSIFTDSEWAELQDESFSSVTAMEKWIGLIVGKAADYAYSVEKTSSVVDRVKQYIRQNLNEEINRSALAAHVYLNPEYLSHIFKKKTGISLSDYINGERIREAQRLLVTSDAPIRDIALQAGYGNLAYFSKIFKKITGKTPVEYRGSVQC</sequence>
<dbReference type="GO" id="GO:0000160">
    <property type="term" value="P:phosphorelay signal transduction system"/>
    <property type="evidence" value="ECO:0007669"/>
    <property type="project" value="InterPro"/>
</dbReference>
<dbReference type="EMBL" id="CP021780">
    <property type="protein sequence ID" value="ASA19759.1"/>
    <property type="molecule type" value="Genomic_DNA"/>
</dbReference>
<dbReference type="Pfam" id="PF12833">
    <property type="entry name" value="HTH_18"/>
    <property type="match status" value="1"/>
</dbReference>
<keyword evidence="3" id="KW-0804">Transcription</keyword>
<dbReference type="GO" id="GO:0003700">
    <property type="term" value="F:DNA-binding transcription factor activity"/>
    <property type="evidence" value="ECO:0007669"/>
    <property type="project" value="InterPro"/>
</dbReference>
<feature type="domain" description="Response regulatory" evidence="6">
    <location>
        <begin position="2"/>
        <end position="119"/>
    </location>
</feature>
<dbReference type="PANTHER" id="PTHR43280">
    <property type="entry name" value="ARAC-FAMILY TRANSCRIPTIONAL REGULATOR"/>
    <property type="match status" value="1"/>
</dbReference>
<evidence type="ECO:0000256" key="3">
    <source>
        <dbReference type="ARBA" id="ARBA00023163"/>
    </source>
</evidence>
<keyword evidence="1" id="KW-0805">Transcription regulation</keyword>
<accession>A0A2Z2KCR7</accession>
<dbReference type="SUPFAM" id="SSF46689">
    <property type="entry name" value="Homeodomain-like"/>
    <property type="match status" value="2"/>
</dbReference>
<dbReference type="Gene3D" id="3.40.50.2300">
    <property type="match status" value="1"/>
</dbReference>
<dbReference type="InterPro" id="IPR020449">
    <property type="entry name" value="Tscrpt_reg_AraC-type_HTH"/>
</dbReference>
<dbReference type="InterPro" id="IPR018062">
    <property type="entry name" value="HTH_AraC-typ_CS"/>
</dbReference>
<evidence type="ECO:0008006" key="9">
    <source>
        <dbReference type="Google" id="ProtNLM"/>
    </source>
</evidence>
<organism evidence="7 8">
    <name type="scientific">Paenibacillus donghaensis</name>
    <dbReference type="NCBI Taxonomy" id="414771"/>
    <lineage>
        <taxon>Bacteria</taxon>
        <taxon>Bacillati</taxon>
        <taxon>Bacillota</taxon>
        <taxon>Bacilli</taxon>
        <taxon>Bacillales</taxon>
        <taxon>Paenibacillaceae</taxon>
        <taxon>Paenibacillus</taxon>
    </lineage>
</organism>
<keyword evidence="2" id="KW-0238">DNA-binding</keyword>
<reference evidence="7 8" key="1">
    <citation type="submission" date="2017-06" db="EMBL/GenBank/DDBJ databases">
        <title>Complete genome sequence of Paenibacillus donghaensis KCTC 13049T isolated from East Sea sediment, South Korea.</title>
        <authorList>
            <person name="Jung B.K."/>
            <person name="Hong S.-J."/>
            <person name="Shin J.-H."/>
        </authorList>
    </citation>
    <scope>NUCLEOTIDE SEQUENCE [LARGE SCALE GENOMIC DNA]</scope>
    <source>
        <strain evidence="7 8">KCTC 13049</strain>
    </source>
</reference>
<protein>
    <recommendedName>
        <fullName evidence="9">DNA-binding response regulator</fullName>
    </recommendedName>
</protein>
<dbReference type="PRINTS" id="PR00032">
    <property type="entry name" value="HTHARAC"/>
</dbReference>
<evidence type="ECO:0000256" key="4">
    <source>
        <dbReference type="PROSITE-ProRule" id="PRU00169"/>
    </source>
</evidence>
<evidence type="ECO:0000313" key="7">
    <source>
        <dbReference type="EMBL" id="ASA19759.1"/>
    </source>
</evidence>
<keyword evidence="4" id="KW-0597">Phosphoprotein</keyword>
<name>A0A2Z2KCR7_9BACL</name>
<dbReference type="OrthoDB" id="1974963at2"/>
<evidence type="ECO:0000259" key="5">
    <source>
        <dbReference type="PROSITE" id="PS01124"/>
    </source>
</evidence>
<dbReference type="SMART" id="SM00448">
    <property type="entry name" value="REC"/>
    <property type="match status" value="1"/>
</dbReference>
<dbReference type="InterPro" id="IPR001789">
    <property type="entry name" value="Sig_transdc_resp-reg_receiver"/>
</dbReference>
<dbReference type="PANTHER" id="PTHR43280:SF34">
    <property type="entry name" value="ARAC-FAMILY TRANSCRIPTIONAL REGULATOR"/>
    <property type="match status" value="1"/>
</dbReference>
<keyword evidence="8" id="KW-1185">Reference proteome</keyword>
<dbReference type="PROSITE" id="PS00041">
    <property type="entry name" value="HTH_ARAC_FAMILY_1"/>
    <property type="match status" value="1"/>
</dbReference>
<dbReference type="InterPro" id="IPR011006">
    <property type="entry name" value="CheY-like_superfamily"/>
</dbReference>
<dbReference type="PROSITE" id="PS01124">
    <property type="entry name" value="HTH_ARAC_FAMILY_2"/>
    <property type="match status" value="1"/>
</dbReference>
<dbReference type="KEGG" id="pdh:B9T62_02395"/>
<dbReference type="Pfam" id="PF00072">
    <property type="entry name" value="Response_reg"/>
    <property type="match status" value="1"/>
</dbReference>
<dbReference type="InterPro" id="IPR009057">
    <property type="entry name" value="Homeodomain-like_sf"/>
</dbReference>
<evidence type="ECO:0000313" key="8">
    <source>
        <dbReference type="Proteomes" id="UP000249890"/>
    </source>
</evidence>
<gene>
    <name evidence="7" type="ORF">B9T62_02395</name>
</gene>
<dbReference type="GO" id="GO:0043565">
    <property type="term" value="F:sequence-specific DNA binding"/>
    <property type="evidence" value="ECO:0007669"/>
    <property type="project" value="InterPro"/>
</dbReference>
<dbReference type="InterPro" id="IPR018060">
    <property type="entry name" value="HTH_AraC"/>
</dbReference>
<dbReference type="CDD" id="cd17536">
    <property type="entry name" value="REC_YesN-like"/>
    <property type="match status" value="1"/>
</dbReference>
<dbReference type="PROSITE" id="PS50110">
    <property type="entry name" value="RESPONSE_REGULATORY"/>
    <property type="match status" value="1"/>
</dbReference>
<feature type="modified residue" description="4-aspartylphosphate" evidence="4">
    <location>
        <position position="54"/>
    </location>
</feature>
<dbReference type="SMART" id="SM00342">
    <property type="entry name" value="HTH_ARAC"/>
    <property type="match status" value="1"/>
</dbReference>
<dbReference type="Proteomes" id="UP000249890">
    <property type="component" value="Chromosome"/>
</dbReference>
<evidence type="ECO:0000259" key="6">
    <source>
        <dbReference type="PROSITE" id="PS50110"/>
    </source>
</evidence>
<dbReference type="RefSeq" id="WP_087913784.1">
    <property type="nucleotide sequence ID" value="NZ_CP021780.1"/>
</dbReference>
<proteinExistence type="predicted"/>